<organism evidence="3 4">
    <name type="scientific">Octadecabacter temperatus</name>
    <dbReference type="NCBI Taxonomy" id="1458307"/>
    <lineage>
        <taxon>Bacteria</taxon>
        <taxon>Pseudomonadati</taxon>
        <taxon>Pseudomonadota</taxon>
        <taxon>Alphaproteobacteria</taxon>
        <taxon>Rhodobacterales</taxon>
        <taxon>Roseobacteraceae</taxon>
        <taxon>Octadecabacter</taxon>
    </lineage>
</organism>
<keyword evidence="2" id="KW-0812">Transmembrane</keyword>
<feature type="compositionally biased region" description="Low complexity" evidence="1">
    <location>
        <begin position="187"/>
        <end position="204"/>
    </location>
</feature>
<dbReference type="RefSeq" id="WP_049835349.1">
    <property type="nucleotide sequence ID" value="NZ_CP012160.1"/>
</dbReference>
<keyword evidence="4" id="KW-1185">Reference proteome</keyword>
<sequence length="218" mass="23715">MTPIALYPSDRSLKKSAGIGGFALFIALQFKTWSSDGSIAVPLMFAVFGLAMVYPLVKNHLNPAPSFEADADGFSVMGKPKRSWDEYRGAKVHTTYMWFIPISRSLIIKTGKNILGGRVQINPAYMSGPVKDMASDIETYARHAQRKEDLNEAMLTSPASRLVRPVAPPADRRHANPMPTATAVGHSFASPQSQAASGSPVQSVPKLSDRLFKGRKVI</sequence>
<proteinExistence type="predicted"/>
<keyword evidence="2" id="KW-1133">Transmembrane helix</keyword>
<name>A0A0K0Y8C0_9RHOB</name>
<feature type="region of interest" description="Disordered" evidence="1">
    <location>
        <begin position="168"/>
        <end position="207"/>
    </location>
</feature>
<accession>A0A0K0Y8C0</accession>
<feature type="transmembrane region" description="Helical" evidence="2">
    <location>
        <begin position="39"/>
        <end position="57"/>
    </location>
</feature>
<evidence type="ECO:0000256" key="2">
    <source>
        <dbReference type="SAM" id="Phobius"/>
    </source>
</evidence>
<dbReference type="Proteomes" id="UP000067444">
    <property type="component" value="Chromosome"/>
</dbReference>
<keyword evidence="2" id="KW-0472">Membrane</keyword>
<dbReference type="KEGG" id="otm:OSB_25870"/>
<dbReference type="OrthoDB" id="9972967at2"/>
<reference evidence="3 4" key="1">
    <citation type="journal article" date="2015" name="Genome Announc.">
        <title>Closed Genome Sequence of Octadecabacter temperatus SB1, the First Mesophilic Species of the Genus Octadecabacter.</title>
        <authorList>
            <person name="Voget S."/>
            <person name="Billerbeck S."/>
            <person name="Simon M."/>
            <person name="Daniel R."/>
        </authorList>
    </citation>
    <scope>NUCLEOTIDE SEQUENCE [LARGE SCALE GENOMIC DNA]</scope>
    <source>
        <strain evidence="3 4">SB1</strain>
    </source>
</reference>
<gene>
    <name evidence="3" type="ORF">OSB_25870</name>
</gene>
<evidence type="ECO:0000313" key="3">
    <source>
        <dbReference type="EMBL" id="AKS47117.1"/>
    </source>
</evidence>
<protein>
    <submittedName>
        <fullName evidence="3">Uncharacterized protein</fullName>
    </submittedName>
</protein>
<dbReference type="EMBL" id="CP012160">
    <property type="protein sequence ID" value="AKS47117.1"/>
    <property type="molecule type" value="Genomic_DNA"/>
</dbReference>
<dbReference type="STRING" id="1458307.OSB_25870"/>
<evidence type="ECO:0000313" key="4">
    <source>
        <dbReference type="Proteomes" id="UP000067444"/>
    </source>
</evidence>
<evidence type="ECO:0000256" key="1">
    <source>
        <dbReference type="SAM" id="MobiDB-lite"/>
    </source>
</evidence>
<dbReference type="AlphaFoldDB" id="A0A0K0Y8C0"/>